<evidence type="ECO:0008006" key="3">
    <source>
        <dbReference type="Google" id="ProtNLM"/>
    </source>
</evidence>
<comment type="caution">
    <text evidence="1">The sequence shown here is derived from an EMBL/GenBank/DDBJ whole genome shotgun (WGS) entry which is preliminary data.</text>
</comment>
<organism evidence="1 2">
    <name type="scientific">Candidatus Wallbacteria bacterium HGW-Wallbacteria-1</name>
    <dbReference type="NCBI Taxonomy" id="2013854"/>
    <lineage>
        <taxon>Bacteria</taxon>
        <taxon>Candidatus Walliibacteriota</taxon>
    </lineage>
</organism>
<proteinExistence type="predicted"/>
<evidence type="ECO:0000313" key="2">
    <source>
        <dbReference type="Proteomes" id="UP000233256"/>
    </source>
</evidence>
<reference evidence="1 2" key="1">
    <citation type="journal article" date="2017" name="ISME J.">
        <title>Potential for microbial H2 and metal transformations associated with novel bacteria and archaea in deep terrestrial subsurface sediments.</title>
        <authorList>
            <person name="Hernsdorf A.W."/>
            <person name="Amano Y."/>
            <person name="Miyakawa K."/>
            <person name="Ise K."/>
            <person name="Suzuki Y."/>
            <person name="Anantharaman K."/>
            <person name="Probst A."/>
            <person name="Burstein D."/>
            <person name="Thomas B.C."/>
            <person name="Banfield J.F."/>
        </authorList>
    </citation>
    <scope>NUCLEOTIDE SEQUENCE [LARGE SCALE GENOMIC DNA]</scope>
    <source>
        <strain evidence="1">HGW-Wallbacteria-1</strain>
    </source>
</reference>
<dbReference type="InterPro" id="IPR043129">
    <property type="entry name" value="ATPase_NBD"/>
</dbReference>
<evidence type="ECO:0000313" key="1">
    <source>
        <dbReference type="EMBL" id="PKK90947.1"/>
    </source>
</evidence>
<dbReference type="Gene3D" id="3.30.1490.300">
    <property type="match status" value="1"/>
</dbReference>
<accession>A0A2N1PRJ4</accession>
<dbReference type="SUPFAM" id="SSF53067">
    <property type="entry name" value="Actin-like ATPase domain"/>
    <property type="match status" value="1"/>
</dbReference>
<dbReference type="EMBL" id="PGXC01000003">
    <property type="protein sequence ID" value="PKK90947.1"/>
    <property type="molecule type" value="Genomic_DNA"/>
</dbReference>
<name>A0A2N1PRJ4_9BACT</name>
<dbReference type="Gene3D" id="3.30.420.40">
    <property type="match status" value="2"/>
</dbReference>
<protein>
    <recommendedName>
        <fullName evidence="3">SHS2 domain-containing protein</fullName>
    </recommendedName>
</protein>
<dbReference type="Proteomes" id="UP000233256">
    <property type="component" value="Unassembled WGS sequence"/>
</dbReference>
<sequence length="373" mass="42439">MSKRKFALDLGTWAIRIGSLSERRDGSVIDMLHETRYDPLDDMPLKGVFAQFEVNRDSLQKYTRQILQTAGIKTIEAPVSLPDQFFSVKYLDIPRAYVSDEQSREYLGWRIRELLPSTLASESVMDFQLLGPSLERDGESLNRVMVVLMKEQLVNDLAATMFSAGLNISYLTMNSQDCHNFLDNVNYSPDHEAEDSVVDEFCDCLLHTGNFGCHLTFISGGVPLYSRLFDRAGFHFTQNLSSVRSIDLCDAGKLKHSDVFISEKIHDYQNSNFDFVDFQHVFAEYLREIDMTFRSFRGKFPDREIRRVIMSGGSSALKGMKDFLGRMLRIPCTIISSPDHIRLELKESLQGGDYSILPFASLCGLLTGRVNQQ</sequence>
<dbReference type="Pfam" id="PF11104">
    <property type="entry name" value="PilM_2"/>
    <property type="match status" value="1"/>
</dbReference>
<dbReference type="AlphaFoldDB" id="A0A2N1PRJ4"/>
<gene>
    <name evidence="1" type="ORF">CVV64_04035</name>
</gene>
<dbReference type="InterPro" id="IPR005883">
    <property type="entry name" value="PilM"/>
</dbReference>